<proteinExistence type="predicted"/>
<dbReference type="NCBIfam" id="NF005501">
    <property type="entry name" value="PRK07116.1"/>
    <property type="match status" value="1"/>
</dbReference>
<dbReference type="EMBL" id="CP029487">
    <property type="protein sequence ID" value="QCT72352.1"/>
    <property type="molecule type" value="Genomic_DNA"/>
</dbReference>
<reference evidence="2 3" key="1">
    <citation type="submission" date="2018-05" db="EMBL/GenBank/DDBJ databases">
        <title>Genome comparison of Eubacterium sp.</title>
        <authorList>
            <person name="Feng Y."/>
            <person name="Sanchez-Andrea I."/>
            <person name="Stams A.J.M."/>
            <person name="De Vos W.M."/>
        </authorList>
    </citation>
    <scope>NUCLEOTIDE SEQUENCE [LARGE SCALE GENOMIC DNA]</scope>
    <source>
        <strain evidence="2 3">YI</strain>
    </source>
</reference>
<feature type="domain" description="Flavodoxin-like" evidence="1">
    <location>
        <begin position="3"/>
        <end position="156"/>
    </location>
</feature>
<dbReference type="InterPro" id="IPR029039">
    <property type="entry name" value="Flavoprotein-like_sf"/>
</dbReference>
<evidence type="ECO:0000313" key="2">
    <source>
        <dbReference type="EMBL" id="QCT72352.1"/>
    </source>
</evidence>
<accession>A0A4P9CC76</accession>
<dbReference type="PANTHER" id="PTHR39201:SF1">
    <property type="entry name" value="FLAVODOXIN-LIKE DOMAIN-CONTAINING PROTEIN"/>
    <property type="match status" value="1"/>
</dbReference>
<evidence type="ECO:0000313" key="3">
    <source>
        <dbReference type="Proteomes" id="UP000218387"/>
    </source>
</evidence>
<sequence>MSKILVAYFSASGVTAGLAERLAAATGGDLHEIQPETPYTQADLDWMDKKSRSSIEMNDKTFRPGIANRVADMESYDVVFVGFPIWWYVAPTIINTFLEQYNLEGKTIIPFATSGSSQMGNTNAELEASCKGAELRTGKRFNANASEKELKAWFDSLGL</sequence>
<dbReference type="RefSeq" id="WP_096918863.1">
    <property type="nucleotide sequence ID" value="NZ_CP029487.1"/>
</dbReference>
<protein>
    <submittedName>
        <fullName evidence="2">Flavodoxin</fullName>
    </submittedName>
</protein>
<dbReference type="GO" id="GO:0016651">
    <property type="term" value="F:oxidoreductase activity, acting on NAD(P)H"/>
    <property type="evidence" value="ECO:0007669"/>
    <property type="project" value="UniProtKB-ARBA"/>
</dbReference>
<evidence type="ECO:0000259" key="1">
    <source>
        <dbReference type="Pfam" id="PF12682"/>
    </source>
</evidence>
<dbReference type="PANTHER" id="PTHR39201">
    <property type="entry name" value="EXPORTED PROTEIN-RELATED"/>
    <property type="match status" value="1"/>
</dbReference>
<dbReference type="Gene3D" id="3.40.50.360">
    <property type="match status" value="1"/>
</dbReference>
<dbReference type="Proteomes" id="UP000218387">
    <property type="component" value="Chromosome"/>
</dbReference>
<dbReference type="AlphaFoldDB" id="A0A4P9CC76"/>
<keyword evidence="3" id="KW-1185">Reference proteome</keyword>
<dbReference type="Pfam" id="PF12682">
    <property type="entry name" value="Flavodoxin_4"/>
    <property type="match status" value="1"/>
</dbReference>
<dbReference type="KEGG" id="emt:CPZ25_013775"/>
<dbReference type="InterPro" id="IPR008254">
    <property type="entry name" value="Flavodoxin/NO_synth"/>
</dbReference>
<organism evidence="2 3">
    <name type="scientific">Eubacterium maltosivorans</name>
    <dbReference type="NCBI Taxonomy" id="2041044"/>
    <lineage>
        <taxon>Bacteria</taxon>
        <taxon>Bacillati</taxon>
        <taxon>Bacillota</taxon>
        <taxon>Clostridia</taxon>
        <taxon>Eubacteriales</taxon>
        <taxon>Eubacteriaceae</taxon>
        <taxon>Eubacterium</taxon>
    </lineage>
</organism>
<name>A0A4P9CC76_EUBML</name>
<dbReference type="GO" id="GO:0010181">
    <property type="term" value="F:FMN binding"/>
    <property type="evidence" value="ECO:0007669"/>
    <property type="project" value="InterPro"/>
</dbReference>
<gene>
    <name evidence="2" type="ORF">CPZ25_013775</name>
</gene>
<dbReference type="SUPFAM" id="SSF52218">
    <property type="entry name" value="Flavoproteins"/>
    <property type="match status" value="1"/>
</dbReference>